<dbReference type="GO" id="GO:0009254">
    <property type="term" value="P:peptidoglycan turnover"/>
    <property type="evidence" value="ECO:0007669"/>
    <property type="project" value="TreeGrafter"/>
</dbReference>
<feature type="domain" description="N-acetylmuramoyl-L-alanine amidase" evidence="5">
    <location>
        <begin position="11"/>
        <end position="164"/>
    </location>
</feature>
<evidence type="ECO:0000313" key="7">
    <source>
        <dbReference type="Proteomes" id="UP000283630"/>
    </source>
</evidence>
<keyword evidence="4" id="KW-0961">Cell wall biogenesis/degradation</keyword>
<evidence type="ECO:0000313" key="6">
    <source>
        <dbReference type="EMBL" id="RGT07663.1"/>
    </source>
</evidence>
<reference evidence="6 7" key="1">
    <citation type="submission" date="2018-08" db="EMBL/GenBank/DDBJ databases">
        <title>A genome reference for cultivated species of the human gut microbiota.</title>
        <authorList>
            <person name="Zou Y."/>
            <person name="Xue W."/>
            <person name="Luo G."/>
        </authorList>
    </citation>
    <scope>NUCLEOTIDE SEQUENCE [LARGE SCALE GENOMIC DNA]</scope>
    <source>
        <strain evidence="6 7">AF19-4AC</strain>
    </source>
</reference>
<dbReference type="EMBL" id="QRWH01000012">
    <property type="protein sequence ID" value="RGT07663.1"/>
    <property type="molecule type" value="Genomic_DNA"/>
</dbReference>
<dbReference type="InterPro" id="IPR002502">
    <property type="entry name" value="Amidase_domain"/>
</dbReference>
<accession>A0A412MD46</accession>
<dbReference type="Proteomes" id="UP000283630">
    <property type="component" value="Unassembled WGS sequence"/>
</dbReference>
<dbReference type="SMART" id="SM00644">
    <property type="entry name" value="Ami_2"/>
    <property type="match status" value="1"/>
</dbReference>
<proteinExistence type="predicted"/>
<dbReference type="PANTHER" id="PTHR30417">
    <property type="entry name" value="N-ACETYLMURAMOYL-L-ALANINE AMIDASE AMID"/>
    <property type="match status" value="1"/>
</dbReference>
<evidence type="ECO:0000256" key="2">
    <source>
        <dbReference type="ARBA" id="ARBA00011901"/>
    </source>
</evidence>
<dbReference type="AlphaFoldDB" id="A0A412MD46"/>
<dbReference type="RefSeq" id="WP_118145471.1">
    <property type="nucleotide sequence ID" value="NZ_JBBNJA010000018.1"/>
</dbReference>
<evidence type="ECO:0000256" key="3">
    <source>
        <dbReference type="ARBA" id="ARBA00022801"/>
    </source>
</evidence>
<dbReference type="Gene3D" id="3.40.80.10">
    <property type="entry name" value="Peptidoglycan recognition protein-like"/>
    <property type="match status" value="1"/>
</dbReference>
<evidence type="ECO:0000256" key="1">
    <source>
        <dbReference type="ARBA" id="ARBA00001561"/>
    </source>
</evidence>
<dbReference type="PANTHER" id="PTHR30417:SF1">
    <property type="entry name" value="N-ACETYLMURAMOYL-L-ALANINE AMIDASE AMID"/>
    <property type="match status" value="1"/>
</dbReference>
<evidence type="ECO:0000256" key="4">
    <source>
        <dbReference type="ARBA" id="ARBA00023316"/>
    </source>
</evidence>
<dbReference type="Pfam" id="PF01510">
    <property type="entry name" value="Amidase_2"/>
    <property type="match status" value="1"/>
</dbReference>
<dbReference type="GO" id="GO:0071555">
    <property type="term" value="P:cell wall organization"/>
    <property type="evidence" value="ECO:0007669"/>
    <property type="project" value="UniProtKB-KW"/>
</dbReference>
<comment type="catalytic activity">
    <reaction evidence="1">
        <text>Hydrolyzes the link between N-acetylmuramoyl residues and L-amino acid residues in certain cell-wall glycopeptides.</text>
        <dbReference type="EC" id="3.5.1.28"/>
    </reaction>
</comment>
<dbReference type="CDD" id="cd06583">
    <property type="entry name" value="PGRP"/>
    <property type="match status" value="1"/>
</dbReference>
<dbReference type="InterPro" id="IPR051206">
    <property type="entry name" value="NAMLAA_amidase_2"/>
</dbReference>
<keyword evidence="3" id="KW-0378">Hydrolase</keyword>
<protein>
    <recommendedName>
        <fullName evidence="2">N-acetylmuramoyl-L-alanine amidase</fullName>
        <ecNumber evidence="2">3.5.1.28</ecNumber>
    </recommendedName>
</protein>
<dbReference type="GO" id="GO:0008745">
    <property type="term" value="F:N-acetylmuramoyl-L-alanine amidase activity"/>
    <property type="evidence" value="ECO:0007669"/>
    <property type="project" value="UniProtKB-EC"/>
</dbReference>
<dbReference type="InterPro" id="IPR036505">
    <property type="entry name" value="Amidase/PGRP_sf"/>
</dbReference>
<organism evidence="6 7">
    <name type="scientific">Dorea formicigenerans</name>
    <dbReference type="NCBI Taxonomy" id="39486"/>
    <lineage>
        <taxon>Bacteria</taxon>
        <taxon>Bacillati</taxon>
        <taxon>Bacillota</taxon>
        <taxon>Clostridia</taxon>
        <taxon>Lachnospirales</taxon>
        <taxon>Lachnospiraceae</taxon>
        <taxon>Dorea</taxon>
    </lineage>
</organism>
<name>A0A412MD46_9FIRM</name>
<dbReference type="EC" id="3.5.1.28" evidence="2"/>
<sequence>MKIVSEIMKENPCYKAGKKIKVKGLMLHSVGCPQPDAATFIKSWNRAEYKRACVHAFIDGNNGTVYQTLPWNHRGWHCGGAGNNEYIGVELCEPDCIVYTGGSTFSCSDLGKARKVVQRTYESAVELFAYLCAQYGMDPMKDGVILSHREGHARGIASDHGDPEHLWRGLQMGYTMTGFRKDVKKAMEQGNGKDDLKDSGRTETQPYLVRVSIPNLNIRKGPGTHYGKTGRYTGVGVFTIVEEADGQGAARWGRLKSRSGWISLDYTRKISGENLQD</sequence>
<comment type="caution">
    <text evidence="6">The sequence shown here is derived from an EMBL/GenBank/DDBJ whole genome shotgun (WGS) entry which is preliminary data.</text>
</comment>
<gene>
    <name evidence="6" type="ORF">DWX53_11620</name>
</gene>
<evidence type="ECO:0000259" key="5">
    <source>
        <dbReference type="SMART" id="SM00644"/>
    </source>
</evidence>
<dbReference type="Gene3D" id="2.30.30.40">
    <property type="entry name" value="SH3 Domains"/>
    <property type="match status" value="1"/>
</dbReference>
<dbReference type="SUPFAM" id="SSF55846">
    <property type="entry name" value="N-acetylmuramoyl-L-alanine amidase-like"/>
    <property type="match status" value="1"/>
</dbReference>
<dbReference type="GO" id="GO:0009253">
    <property type="term" value="P:peptidoglycan catabolic process"/>
    <property type="evidence" value="ECO:0007669"/>
    <property type="project" value="InterPro"/>
</dbReference>